<dbReference type="CDD" id="cd16343">
    <property type="entry name" value="LMWPTP"/>
    <property type="match status" value="1"/>
</dbReference>
<dbReference type="AlphaFoldDB" id="A0A160F3X9"/>
<dbReference type="FunFam" id="3.40.50.2300:FF:000113">
    <property type="entry name" value="Low molecular weight protein-tyrosine-phosphatase"/>
    <property type="match status" value="1"/>
</dbReference>
<proteinExistence type="inferred from homology"/>
<evidence type="ECO:0000256" key="1">
    <source>
        <dbReference type="ARBA" id="ARBA00011063"/>
    </source>
</evidence>
<dbReference type="Proteomes" id="UP000076865">
    <property type="component" value="Chromosome"/>
</dbReference>
<protein>
    <recommendedName>
        <fullName evidence="2">protein-tyrosine-phosphatase</fullName>
        <ecNumber evidence="2">3.1.3.48</ecNumber>
    </recommendedName>
</protein>
<feature type="domain" description="Phosphotyrosine protein phosphatase I" evidence="7">
    <location>
        <begin position="2"/>
        <end position="149"/>
    </location>
</feature>
<organism evidence="8 9">
    <name type="scientific">Anoxybacteroides amylolyticum</name>
    <dbReference type="NCBI Taxonomy" id="294699"/>
    <lineage>
        <taxon>Bacteria</taxon>
        <taxon>Bacillati</taxon>
        <taxon>Bacillota</taxon>
        <taxon>Bacilli</taxon>
        <taxon>Bacillales</taxon>
        <taxon>Anoxybacillaceae</taxon>
        <taxon>Anoxybacteroides</taxon>
    </lineage>
</organism>
<gene>
    <name evidence="8" type="primary">yfkJ</name>
    <name evidence="8" type="ORF">GFC30_836</name>
</gene>
<dbReference type="KEGG" id="aamy:GFC30_836"/>
<comment type="catalytic activity">
    <reaction evidence="5">
        <text>O-phospho-L-tyrosyl-[protein] + H2O = L-tyrosyl-[protein] + phosphate</text>
        <dbReference type="Rhea" id="RHEA:10684"/>
        <dbReference type="Rhea" id="RHEA-COMP:10136"/>
        <dbReference type="Rhea" id="RHEA-COMP:20101"/>
        <dbReference type="ChEBI" id="CHEBI:15377"/>
        <dbReference type="ChEBI" id="CHEBI:43474"/>
        <dbReference type="ChEBI" id="CHEBI:46858"/>
        <dbReference type="ChEBI" id="CHEBI:61978"/>
        <dbReference type="EC" id="3.1.3.48"/>
    </reaction>
</comment>
<dbReference type="PANTHER" id="PTHR11717:SF7">
    <property type="entry name" value="LOW MOLECULAR WEIGHT PHOSPHOTYROSINE PROTEIN PHOSPHATASE"/>
    <property type="match status" value="1"/>
</dbReference>
<dbReference type="RefSeq" id="WP_066323033.1">
    <property type="nucleotide sequence ID" value="NZ_CP015438.1"/>
</dbReference>
<keyword evidence="3 8" id="KW-0378">Hydrolase</keyword>
<comment type="similarity">
    <text evidence="1">Belongs to the low molecular weight phosphotyrosine protein phosphatase family.</text>
</comment>
<reference evidence="8 9" key="1">
    <citation type="journal article" date="2006" name="Syst. Appl. Microbiol.">
        <title>Anoxybacillus amylolyticus sp. nov., a thermophilic amylase producing bacterium isolated from Mount Rittmann (Antarctica).</title>
        <authorList>
            <person name="Poli A."/>
            <person name="Esposito E."/>
            <person name="Lama L."/>
            <person name="Orlando P."/>
            <person name="Nicolaus G."/>
            <person name="de Appolonia F."/>
            <person name="Gambacorta A."/>
            <person name="Nicolaus B."/>
        </authorList>
    </citation>
    <scope>NUCLEOTIDE SEQUENCE [LARGE SCALE GENOMIC DNA]</scope>
    <source>
        <strain evidence="8 9">DSM 15939</strain>
    </source>
</reference>
<name>A0A160F3X9_9BACL</name>
<dbReference type="PANTHER" id="PTHR11717">
    <property type="entry name" value="LOW MOLECULAR WEIGHT PROTEIN TYROSINE PHOSPHATASE"/>
    <property type="match status" value="1"/>
</dbReference>
<dbReference type="PRINTS" id="PR00719">
    <property type="entry name" value="LMWPTPASE"/>
</dbReference>
<accession>A0A160F3X9</accession>
<keyword evidence="9" id="KW-1185">Reference proteome</keyword>
<dbReference type="OrthoDB" id="9784339at2"/>
<evidence type="ECO:0000256" key="6">
    <source>
        <dbReference type="PIRSR" id="PIRSR617867-1"/>
    </source>
</evidence>
<dbReference type="InterPro" id="IPR036196">
    <property type="entry name" value="Ptyr_pPase_sf"/>
</dbReference>
<evidence type="ECO:0000256" key="5">
    <source>
        <dbReference type="ARBA" id="ARBA00051722"/>
    </source>
</evidence>
<sequence length="156" mass="17604">MVKVLFVCLGNICRSPMAEAVFRDLVKKEGLTDKISIDSAGTGNWHIGKPPHRGTQEVLQKNAIEFEGIRARQITEEDLRTFDYIIAMDVENLGNLRRLAGYTKTGFIGRLLDFVPDSDLTDVPDPYYTGNFAEVYELVQKGCRHLLETIKKEKGL</sequence>
<evidence type="ECO:0000313" key="9">
    <source>
        <dbReference type="Proteomes" id="UP000076865"/>
    </source>
</evidence>
<evidence type="ECO:0000313" key="8">
    <source>
        <dbReference type="EMBL" id="ANB60572.1"/>
    </source>
</evidence>
<evidence type="ECO:0000256" key="2">
    <source>
        <dbReference type="ARBA" id="ARBA00013064"/>
    </source>
</evidence>
<feature type="active site" description="Proton donor" evidence="6">
    <location>
        <position position="125"/>
    </location>
</feature>
<dbReference type="Gene3D" id="3.40.50.2300">
    <property type="match status" value="1"/>
</dbReference>
<dbReference type="InterPro" id="IPR017867">
    <property type="entry name" value="Tyr_phospatase_low_mol_wt"/>
</dbReference>
<evidence type="ECO:0000259" key="7">
    <source>
        <dbReference type="SMART" id="SM00226"/>
    </source>
</evidence>
<dbReference type="InterPro" id="IPR050438">
    <property type="entry name" value="LMW_PTPase"/>
</dbReference>
<dbReference type="InterPro" id="IPR023485">
    <property type="entry name" value="Ptyr_pPase"/>
</dbReference>
<dbReference type="EMBL" id="CP015438">
    <property type="protein sequence ID" value="ANB60572.1"/>
    <property type="molecule type" value="Genomic_DNA"/>
</dbReference>
<evidence type="ECO:0000256" key="3">
    <source>
        <dbReference type="ARBA" id="ARBA00022801"/>
    </source>
</evidence>
<feature type="active site" evidence="6">
    <location>
        <position position="14"/>
    </location>
</feature>
<dbReference type="SUPFAM" id="SSF52788">
    <property type="entry name" value="Phosphotyrosine protein phosphatases I"/>
    <property type="match status" value="1"/>
</dbReference>
<dbReference type="GO" id="GO:0004725">
    <property type="term" value="F:protein tyrosine phosphatase activity"/>
    <property type="evidence" value="ECO:0007669"/>
    <property type="project" value="UniProtKB-EC"/>
</dbReference>
<dbReference type="SMART" id="SM00226">
    <property type="entry name" value="LMWPc"/>
    <property type="match status" value="1"/>
</dbReference>
<evidence type="ECO:0000256" key="4">
    <source>
        <dbReference type="ARBA" id="ARBA00022912"/>
    </source>
</evidence>
<keyword evidence="4" id="KW-0904">Protein phosphatase</keyword>
<dbReference type="Pfam" id="PF01451">
    <property type="entry name" value="LMWPc"/>
    <property type="match status" value="1"/>
</dbReference>
<feature type="active site" description="Nucleophile" evidence="6">
    <location>
        <position position="8"/>
    </location>
</feature>
<dbReference type="PATRIC" id="fig|294699.3.peg.843"/>
<dbReference type="EC" id="3.1.3.48" evidence="2"/>